<organism evidence="3 4">
    <name type="scientific">Bradyrhizobium lablabi</name>
    <dbReference type="NCBI Taxonomy" id="722472"/>
    <lineage>
        <taxon>Bacteria</taxon>
        <taxon>Pseudomonadati</taxon>
        <taxon>Pseudomonadota</taxon>
        <taxon>Alphaproteobacteria</taxon>
        <taxon>Hyphomicrobiales</taxon>
        <taxon>Nitrobacteraceae</taxon>
        <taxon>Bradyrhizobium</taxon>
    </lineage>
</organism>
<dbReference type="PANTHER" id="PTHR31126:SF1">
    <property type="entry name" value="TYROSINE SPECIFIC PROTEIN PHOSPHATASES DOMAIN-CONTAINING PROTEIN"/>
    <property type="match status" value="1"/>
</dbReference>
<dbReference type="Proteomes" id="UP000189935">
    <property type="component" value="Chromosome I"/>
</dbReference>
<dbReference type="PROSITE" id="PS00383">
    <property type="entry name" value="TYR_PHOSPHATASE_1"/>
    <property type="match status" value="1"/>
</dbReference>
<dbReference type="SUPFAM" id="SSF52799">
    <property type="entry name" value="(Phosphotyrosine protein) phosphatases II"/>
    <property type="match status" value="1"/>
</dbReference>
<dbReference type="Pfam" id="PF13350">
    <property type="entry name" value="Y_phosphatase3"/>
    <property type="match status" value="1"/>
</dbReference>
<protein>
    <submittedName>
        <fullName evidence="3">Protein tyrosine/serine phosphatase</fullName>
    </submittedName>
</protein>
<dbReference type="InterPro" id="IPR029021">
    <property type="entry name" value="Prot-tyrosine_phosphatase-like"/>
</dbReference>
<sequence>MSDQPAPPPARHLNLAGASNFRDLGGYAASDGRRVRWRQLFRSNHLGHVTSADIEILRGLGLKNAFDFRGTGERVAALCAISEIAVHSLPIEPTVVAALRARASDGVVLSSTDAVDVMRDSYRNYVHQNTQSFRALFTHLLEDRAPLVIHCTAGKDRTGFACALILQVLGVPDEVIAEDYLLTNRFYRRDPSASSELPDDVRQVLGSVETSFLAAAYDAIRADYGDLENYFSDGLGVGERQRATLQARYLES</sequence>
<dbReference type="InterPro" id="IPR000387">
    <property type="entry name" value="Tyr_Pase_dom"/>
</dbReference>
<dbReference type="OrthoDB" id="1188001at2"/>
<feature type="domain" description="Tyrosine specific protein phosphatases" evidence="2">
    <location>
        <begin position="120"/>
        <end position="188"/>
    </location>
</feature>
<dbReference type="PANTHER" id="PTHR31126">
    <property type="entry name" value="TYROSINE-PROTEIN PHOSPHATASE"/>
    <property type="match status" value="1"/>
</dbReference>
<dbReference type="InterPro" id="IPR026893">
    <property type="entry name" value="Tyr/Ser_Pase_IphP-type"/>
</dbReference>
<evidence type="ECO:0000256" key="1">
    <source>
        <dbReference type="ARBA" id="ARBA00009580"/>
    </source>
</evidence>
<dbReference type="PROSITE" id="PS50056">
    <property type="entry name" value="TYR_PHOSPHATASE_2"/>
    <property type="match status" value="1"/>
</dbReference>
<comment type="similarity">
    <text evidence="1">Belongs to the protein-tyrosine phosphatase family.</text>
</comment>
<dbReference type="EMBL" id="LT670844">
    <property type="protein sequence ID" value="SHJ32916.1"/>
    <property type="molecule type" value="Genomic_DNA"/>
</dbReference>
<dbReference type="GO" id="GO:0004721">
    <property type="term" value="F:phosphoprotein phosphatase activity"/>
    <property type="evidence" value="ECO:0007669"/>
    <property type="project" value="InterPro"/>
</dbReference>
<proteinExistence type="inferred from homology"/>
<reference evidence="3 4" key="1">
    <citation type="submission" date="2016-11" db="EMBL/GenBank/DDBJ databases">
        <authorList>
            <person name="Jaros S."/>
            <person name="Januszkiewicz K."/>
            <person name="Wedrychowicz H."/>
        </authorList>
    </citation>
    <scope>NUCLEOTIDE SEQUENCE [LARGE SCALE GENOMIC DNA]</scope>
    <source>
        <strain evidence="3 4">GAS499</strain>
    </source>
</reference>
<name>A0A1M6IF21_9BRAD</name>
<evidence type="ECO:0000313" key="3">
    <source>
        <dbReference type="EMBL" id="SHJ32916.1"/>
    </source>
</evidence>
<gene>
    <name evidence="3" type="ORF">SAMN05444159_0329</name>
</gene>
<dbReference type="InterPro" id="IPR016130">
    <property type="entry name" value="Tyr_Pase_AS"/>
</dbReference>
<dbReference type="Gene3D" id="3.90.190.10">
    <property type="entry name" value="Protein tyrosine phosphatase superfamily"/>
    <property type="match status" value="1"/>
</dbReference>
<evidence type="ECO:0000259" key="2">
    <source>
        <dbReference type="PROSITE" id="PS50056"/>
    </source>
</evidence>
<dbReference type="RefSeq" id="WP_079536330.1">
    <property type="nucleotide sequence ID" value="NZ_LT670844.1"/>
</dbReference>
<accession>A0A1M6IF21</accession>
<evidence type="ECO:0000313" key="4">
    <source>
        <dbReference type="Proteomes" id="UP000189935"/>
    </source>
</evidence>
<dbReference type="AlphaFoldDB" id="A0A1M6IF21"/>